<dbReference type="AlphaFoldDB" id="A0A6A5WPF9"/>
<proteinExistence type="predicted"/>
<dbReference type="Proteomes" id="UP000799779">
    <property type="component" value="Unassembled WGS sequence"/>
</dbReference>
<feature type="transmembrane region" description="Helical" evidence="2">
    <location>
        <begin position="262"/>
        <end position="290"/>
    </location>
</feature>
<organism evidence="4 5">
    <name type="scientific">Amniculicola lignicola CBS 123094</name>
    <dbReference type="NCBI Taxonomy" id="1392246"/>
    <lineage>
        <taxon>Eukaryota</taxon>
        <taxon>Fungi</taxon>
        <taxon>Dikarya</taxon>
        <taxon>Ascomycota</taxon>
        <taxon>Pezizomycotina</taxon>
        <taxon>Dothideomycetes</taxon>
        <taxon>Pleosporomycetidae</taxon>
        <taxon>Pleosporales</taxon>
        <taxon>Amniculicolaceae</taxon>
        <taxon>Amniculicola</taxon>
    </lineage>
</organism>
<sequence>MKLRIALLTALFTSSTYVRADIAPEITALQEGYGYIAKFPCLECPFLFQDTSKGQKEPWTERRDDNSLLLNITLPYGPPSVHINGRQIWPSSSILPPIYAPQVLHDISTTDLDFVISSGQLEASHETMSGGGFFGLSYRVSIHRVKTSEDTALLLRFDIFAIHTDLTTPPKSFKLEAPGQRQVEILLLPKPLFSALDPALSYEIVKVDLAHRPNPYPAIRDHKEVVQEMFFSTQDMFGVKGTPSHFTNSLFSHLIDYLNGGVFATLIFLVAVMALFVVVCLFCIFGCNWWKDDYQVSQHRKRGSIGRSGDIEMGSRNGGGRGSISGRTKGRFKTVEELGLLGRGRVVGVGKSD</sequence>
<keyword evidence="2" id="KW-0812">Transmembrane</keyword>
<name>A0A6A5WPF9_9PLEO</name>
<evidence type="ECO:0000313" key="5">
    <source>
        <dbReference type="Proteomes" id="UP000799779"/>
    </source>
</evidence>
<feature type="region of interest" description="Disordered" evidence="1">
    <location>
        <begin position="304"/>
        <end position="327"/>
    </location>
</feature>
<keyword evidence="3" id="KW-0732">Signal</keyword>
<reference evidence="4" key="1">
    <citation type="journal article" date="2020" name="Stud. Mycol.">
        <title>101 Dothideomycetes genomes: a test case for predicting lifestyles and emergence of pathogens.</title>
        <authorList>
            <person name="Haridas S."/>
            <person name="Albert R."/>
            <person name="Binder M."/>
            <person name="Bloem J."/>
            <person name="Labutti K."/>
            <person name="Salamov A."/>
            <person name="Andreopoulos B."/>
            <person name="Baker S."/>
            <person name="Barry K."/>
            <person name="Bills G."/>
            <person name="Bluhm B."/>
            <person name="Cannon C."/>
            <person name="Castanera R."/>
            <person name="Culley D."/>
            <person name="Daum C."/>
            <person name="Ezra D."/>
            <person name="Gonzalez J."/>
            <person name="Henrissat B."/>
            <person name="Kuo A."/>
            <person name="Liang C."/>
            <person name="Lipzen A."/>
            <person name="Lutzoni F."/>
            <person name="Magnuson J."/>
            <person name="Mondo S."/>
            <person name="Nolan M."/>
            <person name="Ohm R."/>
            <person name="Pangilinan J."/>
            <person name="Park H.-J."/>
            <person name="Ramirez L."/>
            <person name="Alfaro M."/>
            <person name="Sun H."/>
            <person name="Tritt A."/>
            <person name="Yoshinaga Y."/>
            <person name="Zwiers L.-H."/>
            <person name="Turgeon B."/>
            <person name="Goodwin S."/>
            <person name="Spatafora J."/>
            <person name="Crous P."/>
            <person name="Grigoriev I."/>
        </authorList>
    </citation>
    <scope>NUCLEOTIDE SEQUENCE</scope>
    <source>
        <strain evidence="4">CBS 123094</strain>
    </source>
</reference>
<keyword evidence="2" id="KW-0472">Membrane</keyword>
<keyword evidence="2" id="KW-1133">Transmembrane helix</keyword>
<evidence type="ECO:0000256" key="1">
    <source>
        <dbReference type="SAM" id="MobiDB-lite"/>
    </source>
</evidence>
<feature type="chain" id="PRO_5025648919" description="Glycoside hydrolase family 16 protein" evidence="3">
    <location>
        <begin position="21"/>
        <end position="353"/>
    </location>
</feature>
<keyword evidence="5" id="KW-1185">Reference proteome</keyword>
<feature type="signal peptide" evidence="3">
    <location>
        <begin position="1"/>
        <end position="20"/>
    </location>
</feature>
<gene>
    <name evidence="4" type="ORF">P154DRAFT_191681</name>
</gene>
<evidence type="ECO:0000313" key="4">
    <source>
        <dbReference type="EMBL" id="KAF2000965.1"/>
    </source>
</evidence>
<dbReference type="OrthoDB" id="3791536at2759"/>
<evidence type="ECO:0008006" key="6">
    <source>
        <dbReference type="Google" id="ProtNLM"/>
    </source>
</evidence>
<accession>A0A6A5WPF9</accession>
<evidence type="ECO:0000256" key="3">
    <source>
        <dbReference type="SAM" id="SignalP"/>
    </source>
</evidence>
<protein>
    <recommendedName>
        <fullName evidence="6">Glycoside hydrolase family 16 protein</fullName>
    </recommendedName>
</protein>
<evidence type="ECO:0000256" key="2">
    <source>
        <dbReference type="SAM" id="Phobius"/>
    </source>
</evidence>
<dbReference type="EMBL" id="ML977586">
    <property type="protein sequence ID" value="KAF2000965.1"/>
    <property type="molecule type" value="Genomic_DNA"/>
</dbReference>